<reference evidence="1" key="1">
    <citation type="submission" date="2022-06" db="EMBL/GenBank/DDBJ databases">
        <title>Phylogenomic reconstructions and comparative analyses of Kickxellomycotina fungi.</title>
        <authorList>
            <person name="Reynolds N.K."/>
            <person name="Stajich J.E."/>
            <person name="Barry K."/>
            <person name="Grigoriev I.V."/>
            <person name="Crous P."/>
            <person name="Smith M.E."/>
        </authorList>
    </citation>
    <scope>NUCLEOTIDE SEQUENCE</scope>
    <source>
        <strain evidence="1">RSA 2271</strain>
    </source>
</reference>
<keyword evidence="2" id="KW-1185">Reference proteome</keyword>
<evidence type="ECO:0000313" key="2">
    <source>
        <dbReference type="Proteomes" id="UP001145114"/>
    </source>
</evidence>
<proteinExistence type="predicted"/>
<name>A0ACC1HRV3_9FUNG</name>
<evidence type="ECO:0000313" key="1">
    <source>
        <dbReference type="EMBL" id="KAJ1678962.1"/>
    </source>
</evidence>
<sequence length="103" mass="11456">MKGTPDEPLCGFSRAVVQILQIHGVKDFSAVNCLADADIRQGIKEYSDWPTIPQVYVKGEFMGGCDAMIQMHQSGELHELLEKHGLVEPEPEETTKKDTKPSE</sequence>
<accession>A0ACC1HRV3</accession>
<comment type="caution">
    <text evidence="1">The sequence shown here is derived from an EMBL/GenBank/DDBJ whole genome shotgun (WGS) entry which is preliminary data.</text>
</comment>
<dbReference type="EMBL" id="JAMZIH010000708">
    <property type="protein sequence ID" value="KAJ1678962.1"/>
    <property type="molecule type" value="Genomic_DNA"/>
</dbReference>
<protein>
    <submittedName>
        <fullName evidence="1">Monothiol glutaredoxin grx5</fullName>
    </submittedName>
</protein>
<organism evidence="1 2">
    <name type="scientific">Spiromyces aspiralis</name>
    <dbReference type="NCBI Taxonomy" id="68401"/>
    <lineage>
        <taxon>Eukaryota</taxon>
        <taxon>Fungi</taxon>
        <taxon>Fungi incertae sedis</taxon>
        <taxon>Zoopagomycota</taxon>
        <taxon>Kickxellomycotina</taxon>
        <taxon>Kickxellomycetes</taxon>
        <taxon>Kickxellales</taxon>
        <taxon>Kickxellaceae</taxon>
        <taxon>Spiromyces</taxon>
    </lineage>
</organism>
<gene>
    <name evidence="1" type="primary">GRX5</name>
    <name evidence="1" type="ORF">EV182_003008</name>
</gene>
<dbReference type="Proteomes" id="UP001145114">
    <property type="component" value="Unassembled WGS sequence"/>
</dbReference>